<sequence length="78" mass="9327">MTTINSTKETSFENREPFDYKVVCEICQMSLILKTDDEKSRNWWHNCIDDLFYGMPRLEILRFSGENRKENHGHSNQV</sequence>
<protein>
    <submittedName>
        <fullName evidence="1">Uncharacterized protein</fullName>
    </submittedName>
</protein>
<name>A0A0F9GRM8_9ZZZZ</name>
<accession>A0A0F9GRM8</accession>
<dbReference type="AlphaFoldDB" id="A0A0F9GRM8"/>
<comment type="caution">
    <text evidence="1">The sequence shown here is derived from an EMBL/GenBank/DDBJ whole genome shotgun (WGS) entry which is preliminary data.</text>
</comment>
<reference evidence="1" key="1">
    <citation type="journal article" date="2015" name="Nature">
        <title>Complex archaea that bridge the gap between prokaryotes and eukaryotes.</title>
        <authorList>
            <person name="Spang A."/>
            <person name="Saw J.H."/>
            <person name="Jorgensen S.L."/>
            <person name="Zaremba-Niedzwiedzka K."/>
            <person name="Martijn J."/>
            <person name="Lind A.E."/>
            <person name="van Eijk R."/>
            <person name="Schleper C."/>
            <person name="Guy L."/>
            <person name="Ettema T.J."/>
        </authorList>
    </citation>
    <scope>NUCLEOTIDE SEQUENCE</scope>
</reference>
<organism evidence="1">
    <name type="scientific">marine sediment metagenome</name>
    <dbReference type="NCBI Taxonomy" id="412755"/>
    <lineage>
        <taxon>unclassified sequences</taxon>
        <taxon>metagenomes</taxon>
        <taxon>ecological metagenomes</taxon>
    </lineage>
</organism>
<proteinExistence type="predicted"/>
<dbReference type="EMBL" id="LAZR01017194">
    <property type="protein sequence ID" value="KKM01450.1"/>
    <property type="molecule type" value="Genomic_DNA"/>
</dbReference>
<gene>
    <name evidence="1" type="ORF">LCGC14_1794320</name>
</gene>
<evidence type="ECO:0000313" key="1">
    <source>
        <dbReference type="EMBL" id="KKM01450.1"/>
    </source>
</evidence>